<gene>
    <name evidence="3" type="ORF">E5167_00055</name>
</gene>
<dbReference type="Proteomes" id="UP000307657">
    <property type="component" value="Unassembled WGS sequence"/>
</dbReference>
<feature type="domain" description="GIY-YIG" evidence="2">
    <location>
        <begin position="2"/>
        <end position="77"/>
    </location>
</feature>
<dbReference type="RefSeq" id="WP_136839765.1">
    <property type="nucleotide sequence ID" value="NZ_SUPL01000001.1"/>
</dbReference>
<dbReference type="AlphaFoldDB" id="A0A4U0F1P0"/>
<sequence length="434" mass="49859">MPKGFVYILECSDGSYYTGSTIDIEKRLMEHKNGKGANHTKKRLPVQLVYLEEFQRIDDAFYREKQIQGWNRQKKDALIKNKQHLLPEIAMAYRDKEASRTSASKTKNKMVPKKHENTNKMYSFYSNGKLLITGEYTVLDGALALAIPTKYGQSLTVENINENKIVWTSLDYEGNKWFEVSFKFEQVVFPFLFEYSQETLLDNDISKTVLNILNTIHKENKTIFSNFIESGKGLKFITKLDFPRNWGLGSSSTLINNIANWAKVDAFKLLELTFGGSGYDIACAEHNFPITYQLENSYPNVKEVHFNPSFKNLLYFVHLNKKKNSREGIMEYNKNKKAISDKIKEINSITKNIISCTAIEEFNLLIEAHETIISSIIKQPTIKDLLFKDFNGFIKSLGAWGGDFILVSSTNNPSNYFKDKGYNTVIPYSKMVLN</sequence>
<dbReference type="GO" id="GO:0016301">
    <property type="term" value="F:kinase activity"/>
    <property type="evidence" value="ECO:0007669"/>
    <property type="project" value="UniProtKB-KW"/>
</dbReference>
<dbReference type="InterPro" id="IPR047765">
    <property type="entry name" value="GHMP_GYDIA-like"/>
</dbReference>
<dbReference type="InterPro" id="IPR020568">
    <property type="entry name" value="Ribosomal_Su5_D2-typ_SF"/>
</dbReference>
<dbReference type="Gene3D" id="3.30.230.10">
    <property type="match status" value="1"/>
</dbReference>
<name>A0A4U0F1P0_9FLAO</name>
<keyword evidence="3" id="KW-0808">Transferase</keyword>
<evidence type="ECO:0000256" key="1">
    <source>
        <dbReference type="ARBA" id="ARBA00007435"/>
    </source>
</evidence>
<dbReference type="CDD" id="cd10456">
    <property type="entry name" value="GIY-YIG_UPF0213"/>
    <property type="match status" value="1"/>
</dbReference>
<accession>A0A4U0F1P0</accession>
<keyword evidence="4" id="KW-1185">Reference proteome</keyword>
<dbReference type="InterPro" id="IPR014721">
    <property type="entry name" value="Ribsml_uS5_D2-typ_fold_subgr"/>
</dbReference>
<dbReference type="Gene3D" id="3.40.1440.10">
    <property type="entry name" value="GIY-YIG endonuclease"/>
    <property type="match status" value="1"/>
</dbReference>
<dbReference type="SUPFAM" id="SSF54211">
    <property type="entry name" value="Ribosomal protein S5 domain 2-like"/>
    <property type="match status" value="1"/>
</dbReference>
<keyword evidence="3" id="KW-0418">Kinase</keyword>
<evidence type="ECO:0000313" key="4">
    <source>
        <dbReference type="Proteomes" id="UP000307657"/>
    </source>
</evidence>
<comment type="similarity">
    <text evidence="1">Belongs to the UPF0213 family.</text>
</comment>
<dbReference type="PANTHER" id="PTHR34477">
    <property type="entry name" value="UPF0213 PROTEIN YHBQ"/>
    <property type="match status" value="1"/>
</dbReference>
<comment type="caution">
    <text evidence="3">The sequence shown here is derived from an EMBL/GenBank/DDBJ whole genome shotgun (WGS) entry which is preliminary data.</text>
</comment>
<dbReference type="NCBIfam" id="NF040656">
    <property type="entry name" value="GHMP_GYDIA"/>
    <property type="match status" value="1"/>
</dbReference>
<dbReference type="InterPro" id="IPR050190">
    <property type="entry name" value="UPF0213_domain"/>
</dbReference>
<dbReference type="PROSITE" id="PS50164">
    <property type="entry name" value="GIY_YIG"/>
    <property type="match status" value="1"/>
</dbReference>
<dbReference type="Pfam" id="PF01541">
    <property type="entry name" value="GIY-YIG"/>
    <property type="match status" value="1"/>
</dbReference>
<dbReference type="EMBL" id="SUPL01000001">
    <property type="protein sequence ID" value="TJY37684.1"/>
    <property type="molecule type" value="Genomic_DNA"/>
</dbReference>
<proteinExistence type="inferred from homology"/>
<dbReference type="SMART" id="SM00465">
    <property type="entry name" value="GIYc"/>
    <property type="match status" value="1"/>
</dbReference>
<dbReference type="SUPFAM" id="SSF82771">
    <property type="entry name" value="GIY-YIG endonuclease"/>
    <property type="match status" value="1"/>
</dbReference>
<evidence type="ECO:0000259" key="2">
    <source>
        <dbReference type="PROSITE" id="PS50164"/>
    </source>
</evidence>
<organism evidence="3 4">
    <name type="scientific">Pontimicrobium aquaticum</name>
    <dbReference type="NCBI Taxonomy" id="2565367"/>
    <lineage>
        <taxon>Bacteria</taxon>
        <taxon>Pseudomonadati</taxon>
        <taxon>Bacteroidota</taxon>
        <taxon>Flavobacteriia</taxon>
        <taxon>Flavobacteriales</taxon>
        <taxon>Flavobacteriaceae</taxon>
        <taxon>Pontimicrobium</taxon>
    </lineage>
</organism>
<protein>
    <submittedName>
        <fullName evidence="3">GHMP kinase</fullName>
    </submittedName>
</protein>
<dbReference type="PANTHER" id="PTHR34477:SF1">
    <property type="entry name" value="UPF0213 PROTEIN YHBQ"/>
    <property type="match status" value="1"/>
</dbReference>
<dbReference type="InterPro" id="IPR000305">
    <property type="entry name" value="GIY-YIG_endonuc"/>
</dbReference>
<dbReference type="InterPro" id="IPR035901">
    <property type="entry name" value="GIY-YIG_endonuc_sf"/>
</dbReference>
<dbReference type="OrthoDB" id="5288719at2"/>
<evidence type="ECO:0000313" key="3">
    <source>
        <dbReference type="EMBL" id="TJY37684.1"/>
    </source>
</evidence>
<reference evidence="3 4" key="1">
    <citation type="submission" date="2019-04" db="EMBL/GenBank/DDBJ databases">
        <title>Lacinutrix sp. nov., isolated from marine water.</title>
        <authorList>
            <person name="Kim W."/>
        </authorList>
    </citation>
    <scope>NUCLEOTIDE SEQUENCE [LARGE SCALE GENOMIC DNA]</scope>
    <source>
        <strain evidence="3 4">CAU 1491</strain>
    </source>
</reference>